<dbReference type="OrthoDB" id="498590at2759"/>
<dbReference type="Gene3D" id="1.25.10.10">
    <property type="entry name" value="Leucine-rich Repeat Variant"/>
    <property type="match status" value="1"/>
</dbReference>
<organism evidence="3 4">
    <name type="scientific">Malassezia pachydermatis</name>
    <dbReference type="NCBI Taxonomy" id="77020"/>
    <lineage>
        <taxon>Eukaryota</taxon>
        <taxon>Fungi</taxon>
        <taxon>Dikarya</taxon>
        <taxon>Basidiomycota</taxon>
        <taxon>Ustilaginomycotina</taxon>
        <taxon>Malasseziomycetes</taxon>
        <taxon>Malasseziales</taxon>
        <taxon>Malasseziaceae</taxon>
        <taxon>Malassezia</taxon>
    </lineage>
</organism>
<name>A0A0M9VMZ8_9BASI</name>
<evidence type="ECO:0000313" key="3">
    <source>
        <dbReference type="EMBL" id="KOS12555.1"/>
    </source>
</evidence>
<comment type="caution">
    <text evidence="3">The sequence shown here is derived from an EMBL/GenBank/DDBJ whole genome shotgun (WGS) entry which is preliminary data.</text>
</comment>
<feature type="region of interest" description="Disordered" evidence="1">
    <location>
        <begin position="1"/>
        <end position="68"/>
    </location>
</feature>
<dbReference type="Proteomes" id="UP000037751">
    <property type="component" value="Unassembled WGS sequence"/>
</dbReference>
<evidence type="ECO:0000313" key="4">
    <source>
        <dbReference type="Proteomes" id="UP000037751"/>
    </source>
</evidence>
<dbReference type="VEuPathDB" id="FungiDB:Malapachy_2855"/>
<dbReference type="GO" id="GO:0005634">
    <property type="term" value="C:nucleus"/>
    <property type="evidence" value="ECO:0007669"/>
    <property type="project" value="TreeGrafter"/>
</dbReference>
<dbReference type="GO" id="GO:0007062">
    <property type="term" value="P:sister chromatid cohesion"/>
    <property type="evidence" value="ECO:0007669"/>
    <property type="project" value="UniProtKB-ARBA"/>
</dbReference>
<dbReference type="GO" id="GO:0003682">
    <property type="term" value="F:chromatin binding"/>
    <property type="evidence" value="ECO:0007669"/>
    <property type="project" value="TreeGrafter"/>
</dbReference>
<dbReference type="SUPFAM" id="SSF48371">
    <property type="entry name" value="ARM repeat"/>
    <property type="match status" value="1"/>
</dbReference>
<dbReference type="GO" id="GO:0000785">
    <property type="term" value="C:chromatin"/>
    <property type="evidence" value="ECO:0007669"/>
    <property type="project" value="TreeGrafter"/>
</dbReference>
<protein>
    <submittedName>
        <fullName evidence="3">Nuclear cohesin complex subunit</fullName>
    </submittedName>
</protein>
<dbReference type="RefSeq" id="XP_017990187.1">
    <property type="nucleotide sequence ID" value="XM_018137341.1"/>
</dbReference>
<evidence type="ECO:0000259" key="2">
    <source>
        <dbReference type="PROSITE" id="PS51425"/>
    </source>
</evidence>
<feature type="domain" description="SCD" evidence="2">
    <location>
        <begin position="298"/>
        <end position="382"/>
    </location>
</feature>
<dbReference type="Pfam" id="PF24571">
    <property type="entry name" value="HEAT_SCC3-SA"/>
    <property type="match status" value="1"/>
</dbReference>
<feature type="compositionally biased region" description="Low complexity" evidence="1">
    <location>
        <begin position="7"/>
        <end position="16"/>
    </location>
</feature>
<evidence type="ECO:0000256" key="1">
    <source>
        <dbReference type="SAM" id="MobiDB-lite"/>
    </source>
</evidence>
<dbReference type="InterPro" id="IPR056396">
    <property type="entry name" value="HEAT_SCC3-SA"/>
</dbReference>
<dbReference type="GeneID" id="28729217"/>
<proteinExistence type="predicted"/>
<gene>
    <name evidence="3" type="ORF">Malapachy_2855</name>
</gene>
<dbReference type="EMBL" id="LGAV01000011">
    <property type="protein sequence ID" value="KOS12555.1"/>
    <property type="molecule type" value="Genomic_DNA"/>
</dbReference>
<dbReference type="PANTHER" id="PTHR11199:SF0">
    <property type="entry name" value="LD34181P-RELATED"/>
    <property type="match status" value="1"/>
</dbReference>
<dbReference type="InterPro" id="IPR020839">
    <property type="entry name" value="SCD"/>
</dbReference>
<reference evidence="3 4" key="1">
    <citation type="submission" date="2015-07" db="EMBL/GenBank/DDBJ databases">
        <title>Draft Genome Sequence of Malassezia furfur CBS1878 and Malassezia pachydermatis CBS1879.</title>
        <authorList>
            <person name="Triana S."/>
            <person name="Ohm R."/>
            <person name="Gonzalez A."/>
            <person name="DeCock H."/>
            <person name="Restrepo S."/>
            <person name="Celis A."/>
        </authorList>
    </citation>
    <scope>NUCLEOTIDE SEQUENCE [LARGE SCALE GENOMIC DNA]</scope>
    <source>
        <strain evidence="3 4">CBS 1879</strain>
    </source>
</reference>
<dbReference type="GO" id="GO:0008278">
    <property type="term" value="C:cohesin complex"/>
    <property type="evidence" value="ECO:0007669"/>
    <property type="project" value="TreeGrafter"/>
</dbReference>
<dbReference type="InterPro" id="IPR013721">
    <property type="entry name" value="STAG"/>
</dbReference>
<dbReference type="PROSITE" id="PS51425">
    <property type="entry name" value="SCD"/>
    <property type="match status" value="1"/>
</dbReference>
<sequence length="1079" mass="120511">MARPRRSAAQAAQVALARDDSESDSDLSPPPSPPRPAPKRGRPAAPVDAIESDSSLSELSEEEEAQPAAKRVRQVKSAVDVTTLGDNEIFQAVMQANNLDDAAENWIVGFQSDSGEALSQLLTFLLRLCGCGESVSREEALDRENMDTILERLQTEVAQHASAQYPIVSRNKTMKGIRRSTREFLDKLFSGASEADMLGDEDFLETWLQWLIGMSVSSLRSFRHTATVVALWTVGALSYQLEQVREHYDVAVKQRDAEAKRDGGNRTRLAHTAERMEQLDALRDSLDAHLNELQMQVFDPRSRDFDAAIRLDCMECLGQWMTSYPSQYLQDFYFRHIGSALQDPDVHVRLSTLKTVQAICKPVNAIQLVPLAEAQKKRMVDIALYDVNLSVRTTAFSALESLNKQDMLSNEDRAALAVHIFDKEAPIRKAAASFLVGLLETDVAHSSDVPESMAHVYGLLCLLAKYDQQLKQHDTVPLDANDFDLVKPKLGRIHVAMEALWDATEFVHPWQSYIDLLHDESAPELDAAQEAIAVEMLASVMQILQARHEQDSESLEWEAYSTSMIDALPKLLAKYAGDAARISDLLLIIPAMDLDVYHETRNEQAWDSLWDDVCGHFMRHVDASLLQHAADALRLFLISPTDTSVNGAKLLALQETVLNKLQDTLYQRQVDATVFTEDDVHNLHASLARLHALLKVVDVHTLLDDDLWDQVMALARRGRLNYPQEKQFVRLALQSLALSIMWATKALLKDDDQATPMEKLLHRRDALLDMATSYLDVGSHVQSTSWQVVVMLYTLFFTMHGKDATENEHAMHLVCPREIQQRCASVFASEMHALIPAFHENATSNASRKTTIAMLEPSLLSLHLYLCSMTSTFVAALQVGAFSVSHASAMLQYYAQFGHDYDTMCHEVISVLRDDALHSERDWLVAETIVETLKGSFAVFSLYGDDVMEAHYIALARQLANATMVRGPGFTVLESLNGSAMVTLHVAAIQQFIQYMQDSDNDEKTPVFFKGLSQLLTTLKPADAMTVHSTMHQRLAAAQIEPVSGAKAWDAFFSYDKRLLNVAAKDDSIVKEAQHYSAA</sequence>
<dbReference type="InterPro" id="IPR011989">
    <property type="entry name" value="ARM-like"/>
</dbReference>
<dbReference type="STRING" id="77020.A0A0M9VMZ8"/>
<dbReference type="Pfam" id="PF21581">
    <property type="entry name" value="SCD"/>
    <property type="match status" value="1"/>
</dbReference>
<keyword evidence="4" id="KW-1185">Reference proteome</keyword>
<dbReference type="PANTHER" id="PTHR11199">
    <property type="entry name" value="STROMAL ANTIGEN"/>
    <property type="match status" value="1"/>
</dbReference>
<dbReference type="InterPro" id="IPR016024">
    <property type="entry name" value="ARM-type_fold"/>
</dbReference>
<dbReference type="Pfam" id="PF08514">
    <property type="entry name" value="STAG"/>
    <property type="match status" value="1"/>
</dbReference>
<accession>A0A0M9VMZ8</accession>
<dbReference type="AlphaFoldDB" id="A0A0M9VMZ8"/>
<dbReference type="InterPro" id="IPR039662">
    <property type="entry name" value="Cohesin_Scc3/SA"/>
</dbReference>